<accession>A0A382YD33</accession>
<sequence length="136" mass="14716">MALGELINEETGSVTGVRVLPATAEGANYEVCLRAEGNLRGTSYVTNWTYIQLERTDGTIQGHGDGVCKTECGQTLYLKGAGCAKAVTADGIVRYRVINHWHTKSEKFADLNGSAMVGEYDVNPDGTTIAKMWILE</sequence>
<dbReference type="AlphaFoldDB" id="A0A382YD33"/>
<evidence type="ECO:0000313" key="1">
    <source>
        <dbReference type="EMBL" id="SVD80801.1"/>
    </source>
</evidence>
<gene>
    <name evidence="1" type="ORF">METZ01_LOCUS433655</name>
</gene>
<evidence type="ECO:0008006" key="2">
    <source>
        <dbReference type="Google" id="ProtNLM"/>
    </source>
</evidence>
<dbReference type="EMBL" id="UINC01174597">
    <property type="protein sequence ID" value="SVD80801.1"/>
    <property type="molecule type" value="Genomic_DNA"/>
</dbReference>
<organism evidence="1">
    <name type="scientific">marine metagenome</name>
    <dbReference type="NCBI Taxonomy" id="408172"/>
    <lineage>
        <taxon>unclassified sequences</taxon>
        <taxon>metagenomes</taxon>
        <taxon>ecological metagenomes</taxon>
    </lineage>
</organism>
<protein>
    <recommendedName>
        <fullName evidence="2">DUF3237 domain-containing protein</fullName>
    </recommendedName>
</protein>
<proteinExistence type="predicted"/>
<name>A0A382YD33_9ZZZZ</name>
<reference evidence="1" key="1">
    <citation type="submission" date="2018-05" db="EMBL/GenBank/DDBJ databases">
        <authorList>
            <person name="Lanie J.A."/>
            <person name="Ng W.-L."/>
            <person name="Kazmierczak K.M."/>
            <person name="Andrzejewski T.M."/>
            <person name="Davidsen T.M."/>
            <person name="Wayne K.J."/>
            <person name="Tettelin H."/>
            <person name="Glass J.I."/>
            <person name="Rusch D."/>
            <person name="Podicherti R."/>
            <person name="Tsui H.-C.T."/>
            <person name="Winkler M.E."/>
        </authorList>
    </citation>
    <scope>NUCLEOTIDE SEQUENCE</scope>
</reference>